<reference evidence="1" key="2">
    <citation type="submission" date="2020-06" db="EMBL/GenBank/DDBJ databases">
        <authorList>
            <person name="Sheffer M."/>
        </authorList>
    </citation>
    <scope>NUCLEOTIDE SEQUENCE</scope>
</reference>
<organism evidence="1 2">
    <name type="scientific">Argiope bruennichi</name>
    <name type="common">Wasp spider</name>
    <name type="synonym">Aranea bruennichi</name>
    <dbReference type="NCBI Taxonomy" id="94029"/>
    <lineage>
        <taxon>Eukaryota</taxon>
        <taxon>Metazoa</taxon>
        <taxon>Ecdysozoa</taxon>
        <taxon>Arthropoda</taxon>
        <taxon>Chelicerata</taxon>
        <taxon>Arachnida</taxon>
        <taxon>Araneae</taxon>
        <taxon>Araneomorphae</taxon>
        <taxon>Entelegynae</taxon>
        <taxon>Araneoidea</taxon>
        <taxon>Araneidae</taxon>
        <taxon>Argiope</taxon>
    </lineage>
</organism>
<comment type="caution">
    <text evidence="1">The sequence shown here is derived from an EMBL/GenBank/DDBJ whole genome shotgun (WGS) entry which is preliminary data.</text>
</comment>
<gene>
    <name evidence="1" type="ORF">HNY73_018834</name>
</gene>
<evidence type="ECO:0000313" key="2">
    <source>
        <dbReference type="Proteomes" id="UP000807504"/>
    </source>
</evidence>
<sequence length="79" mass="9241">MTSKYKKFNDTILKGFEASDHGTTDNMELQQAHIRIRILWNPTNRPKIYKAGNIRLSLMYQLCTKITVFIGQTTYDHYG</sequence>
<protein>
    <submittedName>
        <fullName evidence="1">Uncharacterized protein</fullName>
    </submittedName>
</protein>
<name>A0A8T0EEZ0_ARGBR</name>
<keyword evidence="2" id="KW-1185">Reference proteome</keyword>
<dbReference type="AlphaFoldDB" id="A0A8T0EEZ0"/>
<evidence type="ECO:0000313" key="1">
    <source>
        <dbReference type="EMBL" id="KAF8771409.1"/>
    </source>
</evidence>
<proteinExistence type="predicted"/>
<accession>A0A8T0EEZ0</accession>
<dbReference type="Proteomes" id="UP000807504">
    <property type="component" value="Unassembled WGS sequence"/>
</dbReference>
<dbReference type="EMBL" id="JABXBU010002228">
    <property type="protein sequence ID" value="KAF8771409.1"/>
    <property type="molecule type" value="Genomic_DNA"/>
</dbReference>
<reference evidence="1" key="1">
    <citation type="journal article" date="2020" name="bioRxiv">
        <title>Chromosome-level reference genome of the European wasp spider Argiope bruennichi: a resource for studies on range expansion and evolutionary adaptation.</title>
        <authorList>
            <person name="Sheffer M.M."/>
            <person name="Hoppe A."/>
            <person name="Krehenwinkel H."/>
            <person name="Uhl G."/>
            <person name="Kuss A.W."/>
            <person name="Jensen L."/>
            <person name="Jensen C."/>
            <person name="Gillespie R.G."/>
            <person name="Hoff K.J."/>
            <person name="Prost S."/>
        </authorList>
    </citation>
    <scope>NUCLEOTIDE SEQUENCE</scope>
</reference>